<feature type="non-terminal residue" evidence="1">
    <location>
        <position position="38"/>
    </location>
</feature>
<dbReference type="AlphaFoldDB" id="X1H472"/>
<organism evidence="1">
    <name type="scientific">marine sediment metagenome</name>
    <dbReference type="NCBI Taxonomy" id="412755"/>
    <lineage>
        <taxon>unclassified sequences</taxon>
        <taxon>metagenomes</taxon>
        <taxon>ecological metagenomes</taxon>
    </lineage>
</organism>
<proteinExistence type="predicted"/>
<accession>X1H472</accession>
<gene>
    <name evidence="1" type="ORF">S03H2_22813</name>
</gene>
<sequence length="38" mass="3805">MAELFDDTGDSIAGCQAAASLCGHELSGLPLSIVGKKV</sequence>
<dbReference type="EMBL" id="BARU01012349">
    <property type="protein sequence ID" value="GAH40078.1"/>
    <property type="molecule type" value="Genomic_DNA"/>
</dbReference>
<protein>
    <submittedName>
        <fullName evidence="1">Uncharacterized protein</fullName>
    </submittedName>
</protein>
<comment type="caution">
    <text evidence="1">The sequence shown here is derived from an EMBL/GenBank/DDBJ whole genome shotgun (WGS) entry which is preliminary data.</text>
</comment>
<evidence type="ECO:0000313" key="1">
    <source>
        <dbReference type="EMBL" id="GAH40078.1"/>
    </source>
</evidence>
<name>X1H472_9ZZZZ</name>
<reference evidence="1" key="1">
    <citation type="journal article" date="2014" name="Front. Microbiol.">
        <title>High frequency of phylogenetically diverse reductive dehalogenase-homologous genes in deep subseafloor sedimentary metagenomes.</title>
        <authorList>
            <person name="Kawai M."/>
            <person name="Futagami T."/>
            <person name="Toyoda A."/>
            <person name="Takaki Y."/>
            <person name="Nishi S."/>
            <person name="Hori S."/>
            <person name="Arai W."/>
            <person name="Tsubouchi T."/>
            <person name="Morono Y."/>
            <person name="Uchiyama I."/>
            <person name="Ito T."/>
            <person name="Fujiyama A."/>
            <person name="Inagaki F."/>
            <person name="Takami H."/>
        </authorList>
    </citation>
    <scope>NUCLEOTIDE SEQUENCE</scope>
    <source>
        <strain evidence="1">Expedition CK06-06</strain>
    </source>
</reference>